<accession>A0A1I5RKY8</accession>
<evidence type="ECO:0000313" key="2">
    <source>
        <dbReference type="EMBL" id="SFP59182.1"/>
    </source>
</evidence>
<evidence type="ECO:0000313" key="3">
    <source>
        <dbReference type="Proteomes" id="UP000199227"/>
    </source>
</evidence>
<protein>
    <submittedName>
        <fullName evidence="2">CRISPR-associated protein, Cas5h family</fullName>
    </submittedName>
</protein>
<dbReference type="Proteomes" id="UP000199227">
    <property type="component" value="Unassembled WGS sequence"/>
</dbReference>
<reference evidence="2 3" key="1">
    <citation type="submission" date="2016-10" db="EMBL/GenBank/DDBJ databases">
        <authorList>
            <person name="de Groot N.N."/>
        </authorList>
    </citation>
    <scope>NUCLEOTIDE SEQUENCE [LARGE SCALE GENOMIC DNA]</scope>
    <source>
        <strain evidence="2 3">EP1-55-1</strain>
    </source>
</reference>
<dbReference type="OrthoDB" id="1805474at2"/>
<dbReference type="STRING" id="223786.SAMN05216234_12727"/>
<proteinExistence type="predicted"/>
<dbReference type="RefSeq" id="WP_092913025.1">
    <property type="nucleotide sequence ID" value="NZ_FOXB01000027.1"/>
</dbReference>
<evidence type="ECO:0000256" key="1">
    <source>
        <dbReference type="ARBA" id="ARBA00023118"/>
    </source>
</evidence>
<keyword evidence="3" id="KW-1185">Reference proteome</keyword>
<organism evidence="2 3">
    <name type="scientific">Hydrogenimonas thermophila</name>
    <dbReference type="NCBI Taxonomy" id="223786"/>
    <lineage>
        <taxon>Bacteria</taxon>
        <taxon>Pseudomonadati</taxon>
        <taxon>Campylobacterota</taxon>
        <taxon>Epsilonproteobacteria</taxon>
        <taxon>Campylobacterales</taxon>
        <taxon>Hydrogenimonadaceae</taxon>
        <taxon>Hydrogenimonas</taxon>
    </lineage>
</organism>
<dbReference type="AlphaFoldDB" id="A0A1I5RKY8"/>
<dbReference type="InterPro" id="IPR021124">
    <property type="entry name" value="CRISPR-assoc_prot_Cas5"/>
</dbReference>
<gene>
    <name evidence="2" type="ORF">SAMN05216234_12727</name>
</gene>
<name>A0A1I5RKY8_9BACT</name>
<dbReference type="GO" id="GO:0051607">
    <property type="term" value="P:defense response to virus"/>
    <property type="evidence" value="ECO:0007669"/>
    <property type="project" value="UniProtKB-KW"/>
</dbReference>
<dbReference type="Gene3D" id="3.30.70.2660">
    <property type="match status" value="1"/>
</dbReference>
<keyword evidence="1" id="KW-0051">Antiviral defense</keyword>
<dbReference type="EMBL" id="FOXB01000027">
    <property type="protein sequence ID" value="SFP59182.1"/>
    <property type="molecule type" value="Genomic_DNA"/>
</dbReference>
<dbReference type="GO" id="GO:0043571">
    <property type="term" value="P:maintenance of CRISPR repeat elements"/>
    <property type="evidence" value="ECO:0007669"/>
    <property type="project" value="InterPro"/>
</dbReference>
<sequence>MIIGFQIRADYGHFSHPATIYSSLTYPVPPKTTVMGMLGAIAGVEDYLALNAMRYAVIVERLDGKRQFCFNGIKEALSQLNPAKGSGFTKGRKQFYRELLVNPHYRIYCDLSDVAQDFKERLVEILKSERSLYPLYMGINFCLAEYHFLGLFEAMKGKREEVWIDSMIPLSYDFEIEPNKQYTDVRMACTIAEGRIFGDFRDFLVETSGQSILCKNADFDEIDGRKIVWS</sequence>
<dbReference type="Pfam" id="PF09704">
    <property type="entry name" value="Cas_Cas5d"/>
    <property type="match status" value="1"/>
</dbReference>
<dbReference type="NCBIfam" id="TIGR02593">
    <property type="entry name" value="CRISPR_cas5"/>
    <property type="match status" value="1"/>
</dbReference>
<dbReference type="InterPro" id="IPR013422">
    <property type="entry name" value="CRISPR-assoc_prot_Cas5_N"/>
</dbReference>